<dbReference type="EMBL" id="CALNXK010000032">
    <property type="protein sequence ID" value="CAH3118582.1"/>
    <property type="molecule type" value="Genomic_DNA"/>
</dbReference>
<comment type="caution">
    <text evidence="1">The sequence shown here is derived from an EMBL/GenBank/DDBJ whole genome shotgun (WGS) entry which is preliminary data.</text>
</comment>
<proteinExistence type="predicted"/>
<keyword evidence="2" id="KW-1185">Reference proteome</keyword>
<accession>A0ABN8NVA0</accession>
<organism evidence="1 2">
    <name type="scientific">Porites lobata</name>
    <dbReference type="NCBI Taxonomy" id="104759"/>
    <lineage>
        <taxon>Eukaryota</taxon>
        <taxon>Metazoa</taxon>
        <taxon>Cnidaria</taxon>
        <taxon>Anthozoa</taxon>
        <taxon>Hexacorallia</taxon>
        <taxon>Scleractinia</taxon>
        <taxon>Fungiina</taxon>
        <taxon>Poritidae</taxon>
        <taxon>Porites</taxon>
    </lineage>
</organism>
<feature type="non-terminal residue" evidence="1">
    <location>
        <position position="207"/>
    </location>
</feature>
<dbReference type="PANTHER" id="PTHR33050:SF7">
    <property type="entry name" value="RIBONUCLEASE H"/>
    <property type="match status" value="1"/>
</dbReference>
<dbReference type="PANTHER" id="PTHR33050">
    <property type="entry name" value="REVERSE TRANSCRIPTASE DOMAIN-CONTAINING PROTEIN"/>
    <property type="match status" value="1"/>
</dbReference>
<gene>
    <name evidence="1" type="ORF">PLOB_00026776</name>
</gene>
<evidence type="ECO:0000313" key="2">
    <source>
        <dbReference type="Proteomes" id="UP001159405"/>
    </source>
</evidence>
<protein>
    <submittedName>
        <fullName evidence="1">Uncharacterized protein</fullName>
    </submittedName>
</protein>
<dbReference type="Proteomes" id="UP001159405">
    <property type="component" value="Unassembled WGS sequence"/>
</dbReference>
<dbReference type="InterPro" id="IPR052055">
    <property type="entry name" value="Hepadnavirus_pol/RT"/>
</dbReference>
<sequence length="207" mass="22869">MKVGEWLGFAINTITMTFRIPEKKVCKLKRLLNSAIQKKSSSYRELARIAGSIFSVALASLGRLGITFFSSHPLRPNSSTVVFSDARDVVFGGFSASLDGTVARSMFTIDDLSQSSTFRELKAYVLLSSVEHLKHKRVKIFTECHQDNVLSSGIWLQATSLSDSSLSDVVIGLIDLHSDAKAPSTVQKYKSGSLRWREWALLKIAVP</sequence>
<evidence type="ECO:0000313" key="1">
    <source>
        <dbReference type="EMBL" id="CAH3118582.1"/>
    </source>
</evidence>
<reference evidence="1 2" key="1">
    <citation type="submission" date="2022-05" db="EMBL/GenBank/DDBJ databases">
        <authorList>
            <consortium name="Genoscope - CEA"/>
            <person name="William W."/>
        </authorList>
    </citation>
    <scope>NUCLEOTIDE SEQUENCE [LARGE SCALE GENOMIC DNA]</scope>
</reference>
<name>A0ABN8NVA0_9CNID</name>